<keyword evidence="2" id="KW-0489">Methyltransferase</keyword>
<organism evidence="2 3">
    <name type="scientific">Sphingobium nicotianae</name>
    <dbReference type="NCBI Taxonomy" id="2782607"/>
    <lineage>
        <taxon>Bacteria</taxon>
        <taxon>Pseudomonadati</taxon>
        <taxon>Pseudomonadota</taxon>
        <taxon>Alphaproteobacteria</taxon>
        <taxon>Sphingomonadales</taxon>
        <taxon>Sphingomonadaceae</taxon>
        <taxon>Sphingobium</taxon>
    </lineage>
</organism>
<dbReference type="Gene3D" id="3.40.50.150">
    <property type="entry name" value="Vaccinia Virus protein VP39"/>
    <property type="match status" value="1"/>
</dbReference>
<evidence type="ECO:0000313" key="3">
    <source>
        <dbReference type="Proteomes" id="UP001138757"/>
    </source>
</evidence>
<feature type="chain" id="PRO_5040773460" evidence="1">
    <location>
        <begin position="24"/>
        <end position="245"/>
    </location>
</feature>
<dbReference type="InterPro" id="IPR016980">
    <property type="entry name" value="S-AdoMet-dep_MeTrfase_Alr7345"/>
</dbReference>
<dbReference type="GO" id="GO:0032259">
    <property type="term" value="P:methylation"/>
    <property type="evidence" value="ECO:0007669"/>
    <property type="project" value="UniProtKB-KW"/>
</dbReference>
<sequence length="245" mass="25705">MTRTTLRYAFAVTLMATSGAVIAASAVVNLKTVLADPGRPDADKVRDADRKPAELIAFAGVKAGSTVAELGPGGGYFTRILTGAVGAKGHVYAMVGRPSPVLSDYAATHANLSVVSIQPGEINVPAPVDVVWTTLNYHDFKNNKVGDSDVAALTNAAAFKALKPGGVYFIVDHQAAPGAGTSVTSTLHRIEDKAVISEVEAVGFKLETRSALLAHAADDHTLAVRETGIRGKTDQFILKFRKPKK</sequence>
<dbReference type="GO" id="GO:0008168">
    <property type="term" value="F:methyltransferase activity"/>
    <property type="evidence" value="ECO:0007669"/>
    <property type="project" value="UniProtKB-KW"/>
</dbReference>
<dbReference type="EMBL" id="JAHGAW010000007">
    <property type="protein sequence ID" value="MBT2187610.1"/>
    <property type="molecule type" value="Genomic_DNA"/>
</dbReference>
<name>A0A9X1DCZ6_9SPHN</name>
<dbReference type="RefSeq" id="WP_214623728.1">
    <property type="nucleotide sequence ID" value="NZ_JAHGAW010000007.1"/>
</dbReference>
<reference evidence="2" key="1">
    <citation type="submission" date="2021-05" db="EMBL/GenBank/DDBJ databases">
        <title>Genome of Sphingobium sp. strain.</title>
        <authorList>
            <person name="Fan R."/>
        </authorList>
    </citation>
    <scope>NUCLEOTIDE SEQUENCE</scope>
    <source>
        <strain evidence="2">H33</strain>
    </source>
</reference>
<gene>
    <name evidence="2" type="ORF">KK488_11720</name>
</gene>
<proteinExistence type="predicted"/>
<dbReference type="AlphaFoldDB" id="A0A9X1DCZ6"/>
<keyword evidence="2" id="KW-0808">Transferase</keyword>
<keyword evidence="1" id="KW-0732">Signal</keyword>
<comment type="caution">
    <text evidence="2">The sequence shown here is derived from an EMBL/GenBank/DDBJ whole genome shotgun (WGS) entry which is preliminary data.</text>
</comment>
<keyword evidence="3" id="KW-1185">Reference proteome</keyword>
<dbReference type="Proteomes" id="UP001138757">
    <property type="component" value="Unassembled WGS sequence"/>
</dbReference>
<evidence type="ECO:0000313" key="2">
    <source>
        <dbReference type="EMBL" id="MBT2187610.1"/>
    </source>
</evidence>
<protein>
    <submittedName>
        <fullName evidence="2">Methyltransferase</fullName>
    </submittedName>
</protein>
<feature type="signal peptide" evidence="1">
    <location>
        <begin position="1"/>
        <end position="23"/>
    </location>
</feature>
<evidence type="ECO:0000256" key="1">
    <source>
        <dbReference type="SAM" id="SignalP"/>
    </source>
</evidence>
<dbReference type="PIRSF" id="PIRSF031679">
    <property type="entry name" value="Mtase_Alr7345_prd"/>
    <property type="match status" value="1"/>
</dbReference>
<dbReference type="SUPFAM" id="SSF53335">
    <property type="entry name" value="S-adenosyl-L-methionine-dependent methyltransferases"/>
    <property type="match status" value="1"/>
</dbReference>
<dbReference type="InterPro" id="IPR029063">
    <property type="entry name" value="SAM-dependent_MTases_sf"/>
</dbReference>
<accession>A0A9X1DCZ6</accession>